<protein>
    <submittedName>
        <fullName evidence="1">Uncharacterized protein</fullName>
    </submittedName>
</protein>
<organism evidence="1 2">
    <name type="scientific">Mycena pura</name>
    <dbReference type="NCBI Taxonomy" id="153505"/>
    <lineage>
        <taxon>Eukaryota</taxon>
        <taxon>Fungi</taxon>
        <taxon>Dikarya</taxon>
        <taxon>Basidiomycota</taxon>
        <taxon>Agaricomycotina</taxon>
        <taxon>Agaricomycetes</taxon>
        <taxon>Agaricomycetidae</taxon>
        <taxon>Agaricales</taxon>
        <taxon>Marasmiineae</taxon>
        <taxon>Mycenaceae</taxon>
        <taxon>Mycena</taxon>
    </lineage>
</organism>
<gene>
    <name evidence="1" type="ORF">GGX14DRAFT_390272</name>
</gene>
<evidence type="ECO:0000313" key="1">
    <source>
        <dbReference type="EMBL" id="KAJ7218501.1"/>
    </source>
</evidence>
<proteinExistence type="predicted"/>
<dbReference type="AlphaFoldDB" id="A0AAD6VS14"/>
<name>A0AAD6VS14_9AGAR</name>
<dbReference type="EMBL" id="JARJCW010000012">
    <property type="protein sequence ID" value="KAJ7218501.1"/>
    <property type="molecule type" value="Genomic_DNA"/>
</dbReference>
<comment type="caution">
    <text evidence="1">The sequence shown here is derived from an EMBL/GenBank/DDBJ whole genome shotgun (WGS) entry which is preliminary data.</text>
</comment>
<sequence>MFAERVQKLDPFPDTQPQINVCAALNESVMHEKQRLGQWREANCPVNHEPPHVQVSGDCEPRSPARWKTYSTRYREPGKIRKLQGWVHWSPFYWVTTFTAQSDDRKTENGGGAFGEARVARVSAHVGVDVDSDVRYAYTAWVDEALLASRAVEQTCRTCTISTVQHSALGPTLPHSYEGAGSLSPPEFVGRGRGTRQRLAYTNLKLQTVARTMPPQKSSDRIEFVSFRSGAIVVGAGAGRHWERSRDGHRVWTPWADEPKVGSDLLNVERIVEPEAGAGVSTAREVRRMP</sequence>
<dbReference type="Proteomes" id="UP001219525">
    <property type="component" value="Unassembled WGS sequence"/>
</dbReference>
<accession>A0AAD6VS14</accession>
<keyword evidence="2" id="KW-1185">Reference proteome</keyword>
<reference evidence="1" key="1">
    <citation type="submission" date="2023-03" db="EMBL/GenBank/DDBJ databases">
        <title>Massive genome expansion in bonnet fungi (Mycena s.s.) driven by repeated elements and novel gene families across ecological guilds.</title>
        <authorList>
            <consortium name="Lawrence Berkeley National Laboratory"/>
            <person name="Harder C.B."/>
            <person name="Miyauchi S."/>
            <person name="Viragh M."/>
            <person name="Kuo A."/>
            <person name="Thoen E."/>
            <person name="Andreopoulos B."/>
            <person name="Lu D."/>
            <person name="Skrede I."/>
            <person name="Drula E."/>
            <person name="Henrissat B."/>
            <person name="Morin E."/>
            <person name="Kohler A."/>
            <person name="Barry K."/>
            <person name="LaButti K."/>
            <person name="Morin E."/>
            <person name="Salamov A."/>
            <person name="Lipzen A."/>
            <person name="Mereny Z."/>
            <person name="Hegedus B."/>
            <person name="Baldrian P."/>
            <person name="Stursova M."/>
            <person name="Weitz H."/>
            <person name="Taylor A."/>
            <person name="Grigoriev I.V."/>
            <person name="Nagy L.G."/>
            <person name="Martin F."/>
            <person name="Kauserud H."/>
        </authorList>
    </citation>
    <scope>NUCLEOTIDE SEQUENCE</scope>
    <source>
        <strain evidence="1">9144</strain>
    </source>
</reference>
<evidence type="ECO:0000313" key="2">
    <source>
        <dbReference type="Proteomes" id="UP001219525"/>
    </source>
</evidence>